<keyword evidence="1" id="KW-1133">Transmembrane helix</keyword>
<sequence>MSDLIDWIELHKVTVGLLQAVVLLLLAWVAGLFSYLRKLTAKPRLHVVETASFVFIEDLADHDGKPNSMRASFIINASLINASKEKVVLEQFLLSYRTHNIIRSYRQRLVRIAFPVRPRKRLGNGIKYMGVWFTEFGEDDYKLEAAHGNLDAKEMCAGYLLFASFTWRGWNPRIAGNTVSVRLRAKLTSGECIKFCTRLRVVTDPAFVEEFCPGLVEHVAHESTWNHDLSTLEV</sequence>
<evidence type="ECO:0000313" key="2">
    <source>
        <dbReference type="EMBL" id="OIQ71532.1"/>
    </source>
</evidence>
<gene>
    <name evidence="2" type="ORF">GALL_468490</name>
</gene>
<keyword evidence="1" id="KW-0812">Transmembrane</keyword>
<dbReference type="AlphaFoldDB" id="A0A1J5PVF0"/>
<evidence type="ECO:0000256" key="1">
    <source>
        <dbReference type="SAM" id="Phobius"/>
    </source>
</evidence>
<dbReference type="EMBL" id="MLJW01003686">
    <property type="protein sequence ID" value="OIQ71532.1"/>
    <property type="molecule type" value="Genomic_DNA"/>
</dbReference>
<reference evidence="2" key="1">
    <citation type="submission" date="2016-10" db="EMBL/GenBank/DDBJ databases">
        <title>Sequence of Gallionella enrichment culture.</title>
        <authorList>
            <person name="Poehlein A."/>
            <person name="Muehling M."/>
            <person name="Daniel R."/>
        </authorList>
    </citation>
    <scope>NUCLEOTIDE SEQUENCE</scope>
</reference>
<organism evidence="2">
    <name type="scientific">mine drainage metagenome</name>
    <dbReference type="NCBI Taxonomy" id="410659"/>
    <lineage>
        <taxon>unclassified sequences</taxon>
        <taxon>metagenomes</taxon>
        <taxon>ecological metagenomes</taxon>
    </lineage>
</organism>
<name>A0A1J5PVF0_9ZZZZ</name>
<keyword evidence="1" id="KW-0472">Membrane</keyword>
<accession>A0A1J5PVF0</accession>
<protein>
    <submittedName>
        <fullName evidence="2">Uncharacterized protein</fullName>
    </submittedName>
</protein>
<feature type="transmembrane region" description="Helical" evidence="1">
    <location>
        <begin position="16"/>
        <end position="36"/>
    </location>
</feature>
<comment type="caution">
    <text evidence="2">The sequence shown here is derived from an EMBL/GenBank/DDBJ whole genome shotgun (WGS) entry which is preliminary data.</text>
</comment>
<proteinExistence type="predicted"/>